<dbReference type="CDD" id="cd04900">
    <property type="entry name" value="ACT_UUR-like_1"/>
    <property type="match status" value="1"/>
</dbReference>
<dbReference type="SUPFAM" id="SSF81593">
    <property type="entry name" value="Nucleotidyltransferase substrate binding subunit/domain"/>
    <property type="match status" value="1"/>
</dbReference>
<dbReference type="InterPro" id="IPR002912">
    <property type="entry name" value="ACT_dom"/>
</dbReference>
<dbReference type="GO" id="GO:0008893">
    <property type="term" value="F:guanosine-3',5'-bis(diphosphate) 3'-diphosphatase activity"/>
    <property type="evidence" value="ECO:0007669"/>
    <property type="project" value="UniProtKB-EC"/>
</dbReference>
<dbReference type="PROSITE" id="PS51831">
    <property type="entry name" value="HD"/>
    <property type="match status" value="1"/>
</dbReference>
<comment type="catalytic activity">
    <reaction evidence="8">
        <text>[protein-PII]-uridylyl-L-tyrosine + H2O = [protein-PII]-L-tyrosine + UMP + H(+)</text>
        <dbReference type="Rhea" id="RHEA:48600"/>
        <dbReference type="Rhea" id="RHEA-COMP:12147"/>
        <dbReference type="Rhea" id="RHEA-COMP:12148"/>
        <dbReference type="ChEBI" id="CHEBI:15377"/>
        <dbReference type="ChEBI" id="CHEBI:15378"/>
        <dbReference type="ChEBI" id="CHEBI:46858"/>
        <dbReference type="ChEBI" id="CHEBI:57865"/>
        <dbReference type="ChEBI" id="CHEBI:90602"/>
    </reaction>
</comment>
<dbReference type="SUPFAM" id="SSF81301">
    <property type="entry name" value="Nucleotidyltransferase"/>
    <property type="match status" value="1"/>
</dbReference>
<keyword evidence="6 8" id="KW-0511">Multifunctional enzyme</keyword>
<comment type="catalytic activity">
    <reaction evidence="8">
        <text>[protein-PII]-L-tyrosine + UTP = [protein-PII]-uridylyl-L-tyrosine + diphosphate</text>
        <dbReference type="Rhea" id="RHEA:13673"/>
        <dbReference type="Rhea" id="RHEA-COMP:12147"/>
        <dbReference type="Rhea" id="RHEA-COMP:12148"/>
        <dbReference type="ChEBI" id="CHEBI:33019"/>
        <dbReference type="ChEBI" id="CHEBI:46398"/>
        <dbReference type="ChEBI" id="CHEBI:46858"/>
        <dbReference type="ChEBI" id="CHEBI:90602"/>
        <dbReference type="EC" id="2.7.7.59"/>
    </reaction>
</comment>
<evidence type="ECO:0000256" key="7">
    <source>
        <dbReference type="ARBA" id="ARBA00047968"/>
    </source>
</evidence>
<dbReference type="GO" id="GO:0006808">
    <property type="term" value="P:regulation of nitrogen utilization"/>
    <property type="evidence" value="ECO:0007669"/>
    <property type="project" value="UniProtKB-UniRule"/>
</dbReference>
<reference evidence="11 12" key="1">
    <citation type="journal article" date="2018" name="Aquat. Microb. Ecol.">
        <title>Gammaproteobacterial methanotrophs dominate.</title>
        <authorList>
            <person name="Rissanen A.J."/>
            <person name="Saarenheimo J."/>
            <person name="Tiirola M."/>
            <person name="Peura S."/>
            <person name="Aalto S.L."/>
            <person name="Karvinen A."/>
            <person name="Nykanen H."/>
        </authorList>
    </citation>
    <scope>NUCLEOTIDE SEQUENCE [LARGE SCALE GENOMIC DNA]</scope>
    <source>
        <strain evidence="11">AMbin10</strain>
    </source>
</reference>
<dbReference type="InterPro" id="IPR013546">
    <property type="entry name" value="PII_UdlTrfase/GS_AdlTrfase"/>
</dbReference>
<dbReference type="InterPro" id="IPR043519">
    <property type="entry name" value="NT_sf"/>
</dbReference>
<dbReference type="PANTHER" id="PTHR47320:SF1">
    <property type="entry name" value="BIFUNCTIONAL URIDYLYLTRANSFERASE_URIDYLYL-REMOVING ENZYME"/>
    <property type="match status" value="1"/>
</dbReference>
<dbReference type="EMBL" id="QJPH01000275">
    <property type="protein sequence ID" value="PZN81123.1"/>
    <property type="molecule type" value="Genomic_DNA"/>
</dbReference>
<evidence type="ECO:0000256" key="1">
    <source>
        <dbReference type="ARBA" id="ARBA00022679"/>
    </source>
</evidence>
<feature type="domain" description="ACT" evidence="9">
    <location>
        <begin position="683"/>
        <end position="765"/>
    </location>
</feature>
<dbReference type="GO" id="GO:0008773">
    <property type="term" value="F:[protein-PII] uridylyltransferase activity"/>
    <property type="evidence" value="ECO:0007669"/>
    <property type="project" value="UniProtKB-UniRule"/>
</dbReference>
<gene>
    <name evidence="8" type="primary">glnD</name>
    <name evidence="11" type="ORF">DM484_08810</name>
</gene>
<comment type="domain">
    <text evidence="8">Has four distinct domains: an N-terminal nucleotidyltransferase (NT) domain responsible for UTase activity, a central HD domain that encodes UR activity, and two C-terminal ACT domains that seem to have a role in glutamine sensing.</text>
</comment>
<keyword evidence="3" id="KW-0677">Repeat</keyword>
<dbReference type="SUPFAM" id="SSF55021">
    <property type="entry name" value="ACT-like"/>
    <property type="match status" value="2"/>
</dbReference>
<dbReference type="PROSITE" id="PS51671">
    <property type="entry name" value="ACT"/>
    <property type="match status" value="2"/>
</dbReference>
<evidence type="ECO:0000313" key="12">
    <source>
        <dbReference type="Proteomes" id="UP000249396"/>
    </source>
</evidence>
<sequence>MGSEAIAGTLNVIDLRNELRNARECLREAFLVKSNPGAYFAAHTRLIDRMVWAVRERFPLPGQATLVAVGGYGRQEQYPHSDIDLLVLLSEPLDEAGGDSVSAFIRAMADLGLDFGHAVRTVEECIEDAGKDITIQTALLETRFVHGNRPLYVKLRAALDAELDPVAFFQAKCLEQQLRHDKHQNSPYSLEPNLKEGPGGLRDLHVIRWLMRAAGLGSTWRELAQQGFISVIEARELGEVDRFLQQARIRLHWLTTRKNEILRFEFQHTMAESFGVSAEGAKMAGEVFMQRYYRNAQRITQINTVLVQNIGAALAQDETALEPVHINERFQSIRGLLDIRSPELFEHEPGALFECFLLLQQCPELKGMTAHTLRALWRARLRIDAGFCKDTENRRRFLLILQQPRGIVHELRRMNQYGILGRYLPPFQRIVGQMQHDLVHVYTVDQHILMVIRNLRRFTMLEFAHEVPFCTRLMAGFDRHWLLYLAALFHDIAKGRGGDHSRLGRSNVIRFCRTHGLDSEDTDFVAFLVEHHLALSTVAQRMDLSDPNVIREFARLVKTERRLVGLYLLTVADIRGTNPKLWNAWREKLLNDLFYPTLRLLQKDSAHPLDSIDAKQAEALRRLRLYGLSEASKGALWRELDVGYFMRHDANEIAWQTRSLHYRVRPDQAVVKARLAPMGEGIEILIYCLDEPKLFVRLCGILASLRFDIVEAKIHTTAHGYALDSFLTLAADPIHYSHHTVRFLEEEIQQRMARQDFKPPTSFGLGSRRVKHFPLTPEVSFQTDDAGECHVLSITTSDRALLLFDIACVLANHGINLRTAKIVTLGERAEDVFVVKGESLGHPENVVQIERALLEVMR</sequence>
<dbReference type="CDD" id="cd05401">
    <property type="entry name" value="NT_GlnE_GlnD_like"/>
    <property type="match status" value="1"/>
</dbReference>
<dbReference type="AlphaFoldDB" id="A0A2W4RD28"/>
<evidence type="ECO:0000256" key="5">
    <source>
        <dbReference type="ARBA" id="ARBA00022842"/>
    </source>
</evidence>
<dbReference type="NCBIfam" id="NF002837">
    <property type="entry name" value="PRK03059.1"/>
    <property type="match status" value="1"/>
</dbReference>
<keyword evidence="4 8" id="KW-0378">Hydrolase</keyword>
<comment type="function">
    <text evidence="8">Modifies, by uridylylation and deuridylylation, the PII regulatory proteins (GlnB and homologs), in response to the nitrogen status of the cell that GlnD senses through the glutamine level. Under low glutamine levels, catalyzes the conversion of the PII proteins and UTP to PII-UMP and PPi, while under higher glutamine levels, GlnD hydrolyzes PII-UMP to PII and UMP (deuridylylation). Thus, controls uridylylation state and activity of the PII proteins, and plays an important role in the regulation of nitrogen metabolism.</text>
</comment>
<evidence type="ECO:0000259" key="10">
    <source>
        <dbReference type="PROSITE" id="PS51831"/>
    </source>
</evidence>
<comment type="similarity">
    <text evidence="8">Belongs to the GlnD family.</text>
</comment>
<evidence type="ECO:0000259" key="9">
    <source>
        <dbReference type="PROSITE" id="PS51671"/>
    </source>
</evidence>
<feature type="domain" description="HD" evidence="10">
    <location>
        <begin position="444"/>
        <end position="566"/>
    </location>
</feature>
<dbReference type="CDD" id="cd00077">
    <property type="entry name" value="HDc"/>
    <property type="match status" value="1"/>
</dbReference>
<dbReference type="NCBIfam" id="TIGR01693">
    <property type="entry name" value="UTase_glnD"/>
    <property type="match status" value="1"/>
</dbReference>
<feature type="region of interest" description="Uridylyltransferase" evidence="8">
    <location>
        <begin position="1"/>
        <end position="325"/>
    </location>
</feature>
<dbReference type="HAMAP" id="MF_00277">
    <property type="entry name" value="PII_uridylyl_transf"/>
    <property type="match status" value="1"/>
</dbReference>
<dbReference type="EC" id="2.7.7.59" evidence="8"/>
<accession>A0A2W4RD28</accession>
<evidence type="ECO:0000313" key="11">
    <source>
        <dbReference type="EMBL" id="PZN81123.1"/>
    </source>
</evidence>
<comment type="cofactor">
    <cofactor evidence="8">
        <name>Mg(2+)</name>
        <dbReference type="ChEBI" id="CHEBI:18420"/>
    </cofactor>
</comment>
<dbReference type="Gene3D" id="1.10.3090.10">
    <property type="entry name" value="cca-adding enzyme, domain 2"/>
    <property type="match status" value="1"/>
</dbReference>
<dbReference type="EC" id="3.1.4.-" evidence="8"/>
<comment type="activity regulation">
    <text evidence="8">Uridylyltransferase (UTase) activity is inhibited by glutamine, while glutamine activates uridylyl-removing (UR) activity.</text>
</comment>
<dbReference type="InterPro" id="IPR002934">
    <property type="entry name" value="Polymerase_NTP_transf_dom"/>
</dbReference>
<comment type="catalytic activity">
    <reaction evidence="7">
        <text>guanosine 3',5'-bis(diphosphate) + H2O = GDP + diphosphate + H(+)</text>
        <dbReference type="Rhea" id="RHEA:14253"/>
        <dbReference type="ChEBI" id="CHEBI:15377"/>
        <dbReference type="ChEBI" id="CHEBI:15378"/>
        <dbReference type="ChEBI" id="CHEBI:33019"/>
        <dbReference type="ChEBI" id="CHEBI:58189"/>
        <dbReference type="ChEBI" id="CHEBI:77828"/>
        <dbReference type="EC" id="3.1.7.2"/>
    </reaction>
</comment>
<dbReference type="InterPro" id="IPR010043">
    <property type="entry name" value="UTase/UR"/>
</dbReference>
<dbReference type="InterPro" id="IPR006674">
    <property type="entry name" value="HD_domain"/>
</dbReference>
<dbReference type="PIRSF" id="PIRSF006288">
    <property type="entry name" value="PII_uridyltransf"/>
    <property type="match status" value="1"/>
</dbReference>
<protein>
    <recommendedName>
        <fullName evidence="8">Bifunctional uridylyltransferase/uridylyl-removing enzyme</fullName>
        <shortName evidence="8">UTase/UR</shortName>
    </recommendedName>
    <alternativeName>
        <fullName evidence="8">Bifunctional [protein-PII] modification enzyme</fullName>
    </alternativeName>
    <alternativeName>
        <fullName evidence="8">Bifunctional nitrogen sensor protein</fullName>
    </alternativeName>
    <domain>
        <recommendedName>
            <fullName evidence="8">[Protein-PII] uridylyltransferase</fullName>
            <shortName evidence="8">PII uridylyltransferase</shortName>
            <shortName evidence="8">UTase</shortName>
            <ecNumber evidence="8">2.7.7.59</ecNumber>
        </recommendedName>
    </domain>
    <domain>
        <recommendedName>
            <fullName evidence="8">[Protein-PII]-UMP uridylyl-removing enzyme</fullName>
            <shortName evidence="8">UR</shortName>
            <ecNumber evidence="8">3.1.4.-</ecNumber>
        </recommendedName>
    </domain>
</protein>
<name>A0A2W4RD28_9GAMM</name>
<keyword evidence="2 8" id="KW-0548">Nucleotidyltransferase</keyword>
<evidence type="ECO:0000256" key="2">
    <source>
        <dbReference type="ARBA" id="ARBA00022695"/>
    </source>
</evidence>
<dbReference type="InterPro" id="IPR045865">
    <property type="entry name" value="ACT-like_dom_sf"/>
</dbReference>
<organism evidence="11 12">
    <name type="scientific">Candidatus Methylumidiphilus alinenensis</name>
    <dbReference type="NCBI Taxonomy" id="2202197"/>
    <lineage>
        <taxon>Bacteria</taxon>
        <taxon>Pseudomonadati</taxon>
        <taxon>Pseudomonadota</taxon>
        <taxon>Gammaproteobacteria</taxon>
        <taxon>Methylococcales</taxon>
        <taxon>Candidatus Methylumidiphilus</taxon>
    </lineage>
</organism>
<dbReference type="SMART" id="SM00471">
    <property type="entry name" value="HDc"/>
    <property type="match status" value="1"/>
</dbReference>
<comment type="caution">
    <text evidence="11">The sequence shown here is derived from an EMBL/GenBank/DDBJ whole genome shotgun (WGS) entry which is preliminary data.</text>
</comment>
<evidence type="ECO:0000256" key="6">
    <source>
        <dbReference type="ARBA" id="ARBA00023268"/>
    </source>
</evidence>
<dbReference type="Proteomes" id="UP000249396">
    <property type="component" value="Unassembled WGS sequence"/>
</dbReference>
<evidence type="ECO:0000256" key="3">
    <source>
        <dbReference type="ARBA" id="ARBA00022737"/>
    </source>
</evidence>
<dbReference type="PANTHER" id="PTHR47320">
    <property type="entry name" value="BIFUNCTIONAL URIDYLYLTRANSFERASE/URIDYLYL-REMOVING ENZYME"/>
    <property type="match status" value="1"/>
</dbReference>
<comment type="caution">
    <text evidence="8">Lacks conserved residue(s) required for the propagation of feature annotation.</text>
</comment>
<dbReference type="CDD" id="cd04899">
    <property type="entry name" value="ACT_ACR-UUR-like_2"/>
    <property type="match status" value="1"/>
</dbReference>
<keyword evidence="1 8" id="KW-0808">Transferase</keyword>
<dbReference type="GO" id="GO:0008081">
    <property type="term" value="F:phosphoric diester hydrolase activity"/>
    <property type="evidence" value="ECO:0007669"/>
    <property type="project" value="UniProtKB-UniRule"/>
</dbReference>
<dbReference type="Pfam" id="PF08335">
    <property type="entry name" value="GlnD_UR_UTase"/>
    <property type="match status" value="1"/>
</dbReference>
<keyword evidence="5 8" id="KW-0460">Magnesium</keyword>
<dbReference type="Pfam" id="PF01966">
    <property type="entry name" value="HD"/>
    <property type="match status" value="1"/>
</dbReference>
<evidence type="ECO:0000256" key="4">
    <source>
        <dbReference type="ARBA" id="ARBA00022801"/>
    </source>
</evidence>
<dbReference type="SUPFAM" id="SSF109604">
    <property type="entry name" value="HD-domain/PDEase-like"/>
    <property type="match status" value="1"/>
</dbReference>
<dbReference type="InterPro" id="IPR003607">
    <property type="entry name" value="HD/PDEase_dom"/>
</dbReference>
<feature type="domain" description="ACT" evidence="9">
    <location>
        <begin position="791"/>
        <end position="858"/>
    </location>
</feature>
<dbReference type="Pfam" id="PF01909">
    <property type="entry name" value="NTP_transf_2"/>
    <property type="match status" value="1"/>
</dbReference>
<proteinExistence type="inferred from homology"/>
<evidence type="ECO:0000256" key="8">
    <source>
        <dbReference type="HAMAP-Rule" id="MF_00277"/>
    </source>
</evidence>